<dbReference type="Proteomes" id="UP000790377">
    <property type="component" value="Unassembled WGS sequence"/>
</dbReference>
<name>A0ACB7ZSV5_9AGAM</name>
<organism evidence="1 2">
    <name type="scientific">Hygrophoropsis aurantiaca</name>
    <dbReference type="NCBI Taxonomy" id="72124"/>
    <lineage>
        <taxon>Eukaryota</taxon>
        <taxon>Fungi</taxon>
        <taxon>Dikarya</taxon>
        <taxon>Basidiomycota</taxon>
        <taxon>Agaricomycotina</taxon>
        <taxon>Agaricomycetes</taxon>
        <taxon>Agaricomycetidae</taxon>
        <taxon>Boletales</taxon>
        <taxon>Coniophorineae</taxon>
        <taxon>Hygrophoropsidaceae</taxon>
        <taxon>Hygrophoropsis</taxon>
    </lineage>
</organism>
<keyword evidence="2" id="KW-1185">Reference proteome</keyword>
<gene>
    <name evidence="1" type="ORF">BJ138DRAFT_1131203</name>
</gene>
<evidence type="ECO:0000313" key="2">
    <source>
        <dbReference type="Proteomes" id="UP000790377"/>
    </source>
</evidence>
<accession>A0ACB7ZSV5</accession>
<dbReference type="EMBL" id="MU268714">
    <property type="protein sequence ID" value="KAH7903878.1"/>
    <property type="molecule type" value="Genomic_DNA"/>
</dbReference>
<comment type="caution">
    <text evidence="1">The sequence shown here is derived from an EMBL/GenBank/DDBJ whole genome shotgun (WGS) entry which is preliminary data.</text>
</comment>
<protein>
    <submittedName>
        <fullName evidence="1">Uncharacterized protein</fullName>
    </submittedName>
</protein>
<sequence length="244" mass="26644">MSMYLMLDWVEDIFILAMQAILVIRVYALFSRSKRVLIFLATCYALQATAVLVLAALSANRRAQSEYFVSIAPTIGTVVELFNVNDSAPAVLLALNITTVVFAFDGVLVFFALWVFARHALEGKTLDGGWSINVLVRTMAADHLIYFFCNLTWLSLHVVAGYLTEISDSIISLTFALNVFNVLAVIAGPRMVISLRQTEIKTRGEGGTLQGELSTIRFGVRDPPTQSEGTVVEGGGIQAMDGNV</sequence>
<reference evidence="1" key="1">
    <citation type="journal article" date="2021" name="New Phytol.">
        <title>Evolutionary innovations through gain and loss of genes in the ectomycorrhizal Boletales.</title>
        <authorList>
            <person name="Wu G."/>
            <person name="Miyauchi S."/>
            <person name="Morin E."/>
            <person name="Kuo A."/>
            <person name="Drula E."/>
            <person name="Varga T."/>
            <person name="Kohler A."/>
            <person name="Feng B."/>
            <person name="Cao Y."/>
            <person name="Lipzen A."/>
            <person name="Daum C."/>
            <person name="Hundley H."/>
            <person name="Pangilinan J."/>
            <person name="Johnson J."/>
            <person name="Barry K."/>
            <person name="LaButti K."/>
            <person name="Ng V."/>
            <person name="Ahrendt S."/>
            <person name="Min B."/>
            <person name="Choi I.G."/>
            <person name="Park H."/>
            <person name="Plett J.M."/>
            <person name="Magnuson J."/>
            <person name="Spatafora J.W."/>
            <person name="Nagy L.G."/>
            <person name="Henrissat B."/>
            <person name="Grigoriev I.V."/>
            <person name="Yang Z.L."/>
            <person name="Xu J."/>
            <person name="Martin F.M."/>
        </authorList>
    </citation>
    <scope>NUCLEOTIDE SEQUENCE</scope>
    <source>
        <strain evidence="1">ATCC 28755</strain>
    </source>
</reference>
<evidence type="ECO:0000313" key="1">
    <source>
        <dbReference type="EMBL" id="KAH7903878.1"/>
    </source>
</evidence>
<proteinExistence type="predicted"/>